<proteinExistence type="inferred from homology"/>
<feature type="transmembrane region" description="Helical" evidence="9">
    <location>
        <begin position="139"/>
        <end position="163"/>
    </location>
</feature>
<name>A0ABW6ZV88_9HYPH</name>
<evidence type="ECO:0000256" key="6">
    <source>
        <dbReference type="ARBA" id="ARBA00022989"/>
    </source>
</evidence>
<evidence type="ECO:0000256" key="2">
    <source>
        <dbReference type="ARBA" id="ARBA00022448"/>
    </source>
</evidence>
<dbReference type="EMBL" id="JBAFVH010000003">
    <property type="protein sequence ID" value="MFG1371975.1"/>
    <property type="molecule type" value="Genomic_DNA"/>
</dbReference>
<keyword evidence="6 9" id="KW-1133">Transmembrane helix</keyword>
<comment type="similarity">
    <text evidence="8">Belongs to the binding-protein-dependent transport system permease family. LivHM subfamily.</text>
</comment>
<feature type="transmembrane region" description="Helical" evidence="9">
    <location>
        <begin position="67"/>
        <end position="86"/>
    </location>
</feature>
<keyword evidence="7 9" id="KW-0472">Membrane</keyword>
<evidence type="ECO:0000256" key="5">
    <source>
        <dbReference type="ARBA" id="ARBA00022970"/>
    </source>
</evidence>
<evidence type="ECO:0000256" key="8">
    <source>
        <dbReference type="ARBA" id="ARBA00037998"/>
    </source>
</evidence>
<evidence type="ECO:0000313" key="11">
    <source>
        <dbReference type="Proteomes" id="UP001604002"/>
    </source>
</evidence>
<feature type="transmembrane region" description="Helical" evidence="9">
    <location>
        <begin position="6"/>
        <end position="31"/>
    </location>
</feature>
<evidence type="ECO:0000256" key="3">
    <source>
        <dbReference type="ARBA" id="ARBA00022475"/>
    </source>
</evidence>
<feature type="transmembrane region" description="Helical" evidence="9">
    <location>
        <begin position="43"/>
        <end position="61"/>
    </location>
</feature>
<dbReference type="RefSeq" id="WP_393991892.1">
    <property type="nucleotide sequence ID" value="NZ_JBAFVH010000003.1"/>
</dbReference>
<dbReference type="InterPro" id="IPR001851">
    <property type="entry name" value="ABC_transp_permease"/>
</dbReference>
<reference evidence="10 11" key="1">
    <citation type="submission" date="2024-02" db="EMBL/GenBank/DDBJ databases">
        <title>Expansion and revision of Xanthobacter and proposal of Roseixanthobacter gen. nov.</title>
        <authorList>
            <person name="Soltysiak M.P.M."/>
            <person name="Jalihal A."/>
            <person name="Ory A."/>
            <person name="Chrisophersen C."/>
            <person name="Lee A.D."/>
            <person name="Boulton J."/>
            <person name="Springer M."/>
        </authorList>
    </citation>
    <scope>NUCLEOTIDE SEQUENCE [LARGE SCALE GENOMIC DNA]</scope>
    <source>
        <strain evidence="10 11">23A</strain>
    </source>
</reference>
<comment type="subcellular location">
    <subcellularLocation>
        <location evidence="1">Cell membrane</location>
        <topology evidence="1">Multi-pass membrane protein</topology>
    </subcellularLocation>
</comment>
<evidence type="ECO:0000313" key="10">
    <source>
        <dbReference type="EMBL" id="MFG1371975.1"/>
    </source>
</evidence>
<dbReference type="CDD" id="cd06582">
    <property type="entry name" value="TM_PBP1_LivH_like"/>
    <property type="match status" value="1"/>
</dbReference>
<feature type="transmembrane region" description="Helical" evidence="9">
    <location>
        <begin position="98"/>
        <end position="119"/>
    </location>
</feature>
<dbReference type="PANTHER" id="PTHR11795">
    <property type="entry name" value="BRANCHED-CHAIN AMINO ACID TRANSPORT SYSTEM PERMEASE PROTEIN LIVH"/>
    <property type="match status" value="1"/>
</dbReference>
<gene>
    <name evidence="10" type="ORF">V5F32_07360</name>
</gene>
<evidence type="ECO:0000256" key="7">
    <source>
        <dbReference type="ARBA" id="ARBA00023136"/>
    </source>
</evidence>
<evidence type="ECO:0000256" key="9">
    <source>
        <dbReference type="SAM" id="Phobius"/>
    </source>
</evidence>
<keyword evidence="4 9" id="KW-0812">Transmembrane</keyword>
<organism evidence="10 11">
    <name type="scientific">Xanthobacter oligotrophicus</name>
    <dbReference type="NCBI Taxonomy" id="2607286"/>
    <lineage>
        <taxon>Bacteria</taxon>
        <taxon>Pseudomonadati</taxon>
        <taxon>Pseudomonadota</taxon>
        <taxon>Alphaproteobacteria</taxon>
        <taxon>Hyphomicrobiales</taxon>
        <taxon>Xanthobacteraceae</taxon>
        <taxon>Xanthobacter</taxon>
    </lineage>
</organism>
<feature type="transmembrane region" description="Helical" evidence="9">
    <location>
        <begin position="195"/>
        <end position="213"/>
    </location>
</feature>
<evidence type="ECO:0000256" key="1">
    <source>
        <dbReference type="ARBA" id="ARBA00004651"/>
    </source>
</evidence>
<dbReference type="InterPro" id="IPR052157">
    <property type="entry name" value="BCAA_transport_permease"/>
</dbReference>
<keyword evidence="2" id="KW-0813">Transport</keyword>
<dbReference type="Proteomes" id="UP001604002">
    <property type="component" value="Unassembled WGS sequence"/>
</dbReference>
<accession>A0ABW6ZV88</accession>
<dbReference type="Pfam" id="PF02653">
    <property type="entry name" value="BPD_transp_2"/>
    <property type="match status" value="1"/>
</dbReference>
<protein>
    <submittedName>
        <fullName evidence="10">Branched-chain amino acid ABC transporter permease</fullName>
    </submittedName>
</protein>
<evidence type="ECO:0000256" key="4">
    <source>
        <dbReference type="ARBA" id="ARBA00022692"/>
    </source>
</evidence>
<keyword evidence="11" id="KW-1185">Reference proteome</keyword>
<keyword evidence="3" id="KW-1003">Cell membrane</keyword>
<feature type="transmembrane region" description="Helical" evidence="9">
    <location>
        <begin position="269"/>
        <end position="287"/>
    </location>
</feature>
<comment type="caution">
    <text evidence="10">The sequence shown here is derived from an EMBL/GenBank/DDBJ whole genome shotgun (WGS) entry which is preliminary data.</text>
</comment>
<sequence>MTAALFVQALFAGLTNGFVYALVGLGIAVIFKGSRTVNVVQGEFVVIGALVVVGLLDAAGLPYPVAALAGVAGGLMLGGLTEIAVIRPLIRRRAGEDALLLVSIGLAVAMSAAVLYVAGRGSYLLPAVGGTAVVNLAGATVRVHALFLIASGAALVLALAWFFRHTALGLSMMAAAMEPDGATVTGIDTERMRTLSFALGGALGAAAGILVAPLTEVNYQMGLALTLKGFAAAVLGGLANPLGAVAGGILIAMVEAFGIVFIASGYKNVFAMSVLILVMVLLPNGLLGRGARAGG</sequence>
<keyword evidence="5" id="KW-0029">Amino-acid transport</keyword>
<dbReference type="PANTHER" id="PTHR11795:SF450">
    <property type="entry name" value="ABC TRANSPORTER PERMEASE PROTEIN"/>
    <property type="match status" value="1"/>
</dbReference>